<organism evidence="1">
    <name type="scientific">Rhizophora mucronata</name>
    <name type="common">Asiatic mangrove</name>
    <dbReference type="NCBI Taxonomy" id="61149"/>
    <lineage>
        <taxon>Eukaryota</taxon>
        <taxon>Viridiplantae</taxon>
        <taxon>Streptophyta</taxon>
        <taxon>Embryophyta</taxon>
        <taxon>Tracheophyta</taxon>
        <taxon>Spermatophyta</taxon>
        <taxon>Magnoliopsida</taxon>
        <taxon>eudicotyledons</taxon>
        <taxon>Gunneridae</taxon>
        <taxon>Pentapetalae</taxon>
        <taxon>rosids</taxon>
        <taxon>fabids</taxon>
        <taxon>Malpighiales</taxon>
        <taxon>Rhizophoraceae</taxon>
        <taxon>Rhizophora</taxon>
    </lineage>
</organism>
<dbReference type="AlphaFoldDB" id="A0A2P2QYD9"/>
<reference evidence="1" key="1">
    <citation type="submission" date="2018-02" db="EMBL/GenBank/DDBJ databases">
        <title>Rhizophora mucronata_Transcriptome.</title>
        <authorList>
            <person name="Meera S.P."/>
            <person name="Sreeshan A."/>
            <person name="Augustine A."/>
        </authorList>
    </citation>
    <scope>NUCLEOTIDE SEQUENCE</scope>
    <source>
        <tissue evidence="1">Leaf</tissue>
    </source>
</reference>
<name>A0A2P2QYD9_RHIMU</name>
<sequence>MISCSGWMLNNCLQQFNLEAEAKCKRRKQKVLSQNIRVNNLTQLTLSNIPKQETLLC</sequence>
<protein>
    <submittedName>
        <fullName evidence="1">Uncharacterized protein</fullName>
    </submittedName>
</protein>
<evidence type="ECO:0000313" key="1">
    <source>
        <dbReference type="EMBL" id="MBX71983.1"/>
    </source>
</evidence>
<accession>A0A2P2QYD9</accession>
<proteinExistence type="predicted"/>
<dbReference type="EMBL" id="GGEC01091499">
    <property type="protein sequence ID" value="MBX71983.1"/>
    <property type="molecule type" value="Transcribed_RNA"/>
</dbReference>